<evidence type="ECO:0000313" key="1">
    <source>
        <dbReference type="EMBL" id="BDM74315.1"/>
    </source>
</evidence>
<dbReference type="InterPro" id="IPR011033">
    <property type="entry name" value="PRC_barrel-like_sf"/>
</dbReference>
<name>A0ABM8A759_STRNI</name>
<dbReference type="Proteomes" id="UP001059597">
    <property type="component" value="Plasmid SNP1"/>
</dbReference>
<gene>
    <name evidence="1" type="ORF">HEK616_78020</name>
</gene>
<keyword evidence="1" id="KW-0614">Plasmid</keyword>
<dbReference type="SUPFAM" id="SSF50346">
    <property type="entry name" value="PRC-barrel domain"/>
    <property type="match status" value="1"/>
</dbReference>
<sequence length="119" mass="13202">MRSIWTYPAETGHDSAMTLTGYSVETPHEALGQVQRQMDDPGRQHLVVDTGVWFFGESVLVPAGIVRTIDTDTKTVTVNRTKDEIKAAPRFARDSQTTDAGYLTEVGHYYMSLGEPVLL</sequence>
<proteinExistence type="predicted"/>
<evidence type="ECO:0000313" key="2">
    <source>
        <dbReference type="Proteomes" id="UP001059597"/>
    </source>
</evidence>
<dbReference type="RefSeq" id="WP_261957856.1">
    <property type="nucleotide sequence ID" value="NZ_AP026074.1"/>
</dbReference>
<geneLocation type="plasmid" evidence="1 2">
    <name>SNP1</name>
</geneLocation>
<keyword evidence="2" id="KW-1185">Reference proteome</keyword>
<reference evidence="1" key="1">
    <citation type="submission" date="2022-06" db="EMBL/GenBank/DDBJ databases">
        <title>Complete genome sequence of Streptomyces nigrescens HEK616.</title>
        <authorList>
            <person name="Asamizu S."/>
            <person name="Onaka H."/>
        </authorList>
    </citation>
    <scope>NUCLEOTIDE SEQUENCE</scope>
    <source>
        <strain evidence="1">HEK616</strain>
        <plasmid evidence="1">SNP1</plasmid>
    </source>
</reference>
<organism evidence="1 2">
    <name type="scientific">Streptomyces nigrescens</name>
    <dbReference type="NCBI Taxonomy" id="1920"/>
    <lineage>
        <taxon>Bacteria</taxon>
        <taxon>Bacillati</taxon>
        <taxon>Actinomycetota</taxon>
        <taxon>Actinomycetes</taxon>
        <taxon>Kitasatosporales</taxon>
        <taxon>Streptomycetaceae</taxon>
        <taxon>Streptomyces</taxon>
    </lineage>
</organism>
<evidence type="ECO:0008006" key="3">
    <source>
        <dbReference type="Google" id="ProtNLM"/>
    </source>
</evidence>
<accession>A0ABM8A759</accession>
<dbReference type="EMBL" id="AP026074">
    <property type="protein sequence ID" value="BDM74315.1"/>
    <property type="molecule type" value="Genomic_DNA"/>
</dbReference>
<protein>
    <recommendedName>
        <fullName evidence="3">PRC-barrel domain containing protein</fullName>
    </recommendedName>
</protein>
<dbReference type="InterPro" id="IPR014747">
    <property type="entry name" value="Bac_photo_RC_H_C"/>
</dbReference>
<dbReference type="Gene3D" id="3.90.50.10">
    <property type="entry name" value="Photosynthetic Reaction Center, subunit H, domain 2"/>
    <property type="match status" value="1"/>
</dbReference>